<organism evidence="1 3">
    <name type="scientific">Araneus ventricosus</name>
    <name type="common">Orbweaver spider</name>
    <name type="synonym">Epeira ventricosa</name>
    <dbReference type="NCBI Taxonomy" id="182803"/>
    <lineage>
        <taxon>Eukaryota</taxon>
        <taxon>Metazoa</taxon>
        <taxon>Ecdysozoa</taxon>
        <taxon>Arthropoda</taxon>
        <taxon>Chelicerata</taxon>
        <taxon>Arachnida</taxon>
        <taxon>Araneae</taxon>
        <taxon>Araneomorphae</taxon>
        <taxon>Entelegynae</taxon>
        <taxon>Araneoidea</taxon>
        <taxon>Araneidae</taxon>
        <taxon>Araneus</taxon>
    </lineage>
</organism>
<sequence>MREAETGETGFLPFYWGAWCQIDPCCARVSDSFRSGAHQPIRVVQARKITIITPFSCGATKDARGLLLLYFTAQQHKLAGVHQGLTLWLGQNTNVRSRDEKNTEKIGINGDTLNFPSPY</sequence>
<dbReference type="Proteomes" id="UP000499080">
    <property type="component" value="Unassembled WGS sequence"/>
</dbReference>
<gene>
    <name evidence="1" type="ORF">AVEN_69999_1</name>
    <name evidence="2" type="ORF">AVEN_86949_1</name>
</gene>
<evidence type="ECO:0000313" key="3">
    <source>
        <dbReference type="Proteomes" id="UP000499080"/>
    </source>
</evidence>
<evidence type="ECO:0000313" key="1">
    <source>
        <dbReference type="EMBL" id="GBO17296.1"/>
    </source>
</evidence>
<dbReference type="EMBL" id="BGPR01041061">
    <property type="protein sequence ID" value="GBO17296.1"/>
    <property type="molecule type" value="Genomic_DNA"/>
</dbReference>
<keyword evidence="3" id="KW-1185">Reference proteome</keyword>
<protein>
    <submittedName>
        <fullName evidence="1">Uncharacterized protein</fullName>
    </submittedName>
</protein>
<evidence type="ECO:0000313" key="2">
    <source>
        <dbReference type="EMBL" id="GBO17299.1"/>
    </source>
</evidence>
<name>A0A4Y2UZS6_ARAVE</name>
<accession>A0A4Y2UZS6</accession>
<comment type="caution">
    <text evidence="1">The sequence shown here is derived from an EMBL/GenBank/DDBJ whole genome shotgun (WGS) entry which is preliminary data.</text>
</comment>
<dbReference type="AlphaFoldDB" id="A0A4Y2UZS6"/>
<reference evidence="1 3" key="1">
    <citation type="journal article" date="2019" name="Sci. Rep.">
        <title>Orb-weaving spider Araneus ventricosus genome elucidates the spidroin gene catalogue.</title>
        <authorList>
            <person name="Kono N."/>
            <person name="Nakamura H."/>
            <person name="Ohtoshi R."/>
            <person name="Moran D.A.P."/>
            <person name="Shinohara A."/>
            <person name="Yoshida Y."/>
            <person name="Fujiwara M."/>
            <person name="Mori M."/>
            <person name="Tomita M."/>
            <person name="Arakawa K."/>
        </authorList>
    </citation>
    <scope>NUCLEOTIDE SEQUENCE [LARGE SCALE GENOMIC DNA]</scope>
</reference>
<dbReference type="EMBL" id="BGPR01041062">
    <property type="protein sequence ID" value="GBO17299.1"/>
    <property type="molecule type" value="Genomic_DNA"/>
</dbReference>
<proteinExistence type="predicted"/>